<dbReference type="InterPro" id="IPR045379">
    <property type="entry name" value="Crinkler_N"/>
</dbReference>
<keyword evidence="6" id="KW-1185">Reference proteome</keyword>
<accession>A0A8K1C4W1</accession>
<sequence>MINHDITLATEMTLLCVLLGVKDGLFSVDIKGNQIVAQLTLALKKTKDNTITCDADKLQLFLARSRDEKEWLKADSDDGRKLRSGETTAAIEALITREKCLDDIALSRRFLEERLHHHST</sequence>
<dbReference type="GO" id="GO:0043657">
    <property type="term" value="C:host cell"/>
    <property type="evidence" value="ECO:0007669"/>
    <property type="project" value="UniProtKB-SubCell"/>
</dbReference>
<dbReference type="AlphaFoldDB" id="A0A8K1C4W1"/>
<name>A0A8K1C4W1_PYTOL</name>
<reference evidence="5" key="1">
    <citation type="submission" date="2019-03" db="EMBL/GenBank/DDBJ databases">
        <title>Long read genome sequence of the mycoparasitic Pythium oligandrum ATCC 38472 isolated from sugarbeet rhizosphere.</title>
        <authorList>
            <person name="Gaulin E."/>
        </authorList>
    </citation>
    <scope>NUCLEOTIDE SEQUENCE</scope>
    <source>
        <strain evidence="5">ATCC 38472_TT</strain>
    </source>
</reference>
<feature type="domain" description="Crinkler effector protein N-terminal" evidence="4">
    <location>
        <begin position="12"/>
        <end position="95"/>
    </location>
</feature>
<comment type="caution">
    <text evidence="5">The sequence shown here is derived from an EMBL/GenBank/DDBJ whole genome shotgun (WGS) entry which is preliminary data.</text>
</comment>
<comment type="subcellular location">
    <subcellularLocation>
        <location evidence="1">Host cell</location>
    </subcellularLocation>
    <subcellularLocation>
        <location evidence="2">Secreted</location>
    </subcellularLocation>
</comment>
<keyword evidence="3" id="KW-0964">Secreted</keyword>
<evidence type="ECO:0000256" key="1">
    <source>
        <dbReference type="ARBA" id="ARBA00004340"/>
    </source>
</evidence>
<gene>
    <name evidence="5" type="ORF">Poli38472_006473</name>
</gene>
<evidence type="ECO:0000313" key="5">
    <source>
        <dbReference type="EMBL" id="TMW56463.1"/>
    </source>
</evidence>
<organism evidence="5 6">
    <name type="scientific">Pythium oligandrum</name>
    <name type="common">Mycoparasitic fungus</name>
    <dbReference type="NCBI Taxonomy" id="41045"/>
    <lineage>
        <taxon>Eukaryota</taxon>
        <taxon>Sar</taxon>
        <taxon>Stramenopiles</taxon>
        <taxon>Oomycota</taxon>
        <taxon>Peronosporomycetes</taxon>
        <taxon>Pythiales</taxon>
        <taxon>Pythiaceae</taxon>
        <taxon>Pythium</taxon>
    </lineage>
</organism>
<evidence type="ECO:0000256" key="2">
    <source>
        <dbReference type="ARBA" id="ARBA00004613"/>
    </source>
</evidence>
<dbReference type="EMBL" id="SPLM01000145">
    <property type="protein sequence ID" value="TMW56463.1"/>
    <property type="molecule type" value="Genomic_DNA"/>
</dbReference>
<evidence type="ECO:0000259" key="4">
    <source>
        <dbReference type="Pfam" id="PF20147"/>
    </source>
</evidence>
<proteinExistence type="predicted"/>
<dbReference type="GO" id="GO:0005576">
    <property type="term" value="C:extracellular region"/>
    <property type="evidence" value="ECO:0007669"/>
    <property type="project" value="UniProtKB-SubCell"/>
</dbReference>
<evidence type="ECO:0000256" key="3">
    <source>
        <dbReference type="ARBA" id="ARBA00022525"/>
    </source>
</evidence>
<dbReference type="OrthoDB" id="165609at2759"/>
<dbReference type="Proteomes" id="UP000794436">
    <property type="component" value="Unassembled WGS sequence"/>
</dbReference>
<protein>
    <recommendedName>
        <fullName evidence="4">Crinkler effector protein N-terminal domain-containing protein</fullName>
    </recommendedName>
</protein>
<evidence type="ECO:0000313" key="6">
    <source>
        <dbReference type="Proteomes" id="UP000794436"/>
    </source>
</evidence>
<dbReference type="Pfam" id="PF20147">
    <property type="entry name" value="Crinkler"/>
    <property type="match status" value="1"/>
</dbReference>